<dbReference type="AlphaFoldDB" id="A0A2S4LBI0"/>
<feature type="region of interest" description="Disordered" evidence="1">
    <location>
        <begin position="78"/>
        <end position="103"/>
    </location>
</feature>
<dbReference type="EMBL" id="PKSG01000002">
    <property type="protein sequence ID" value="POR39781.1"/>
    <property type="molecule type" value="Genomic_DNA"/>
</dbReference>
<organism evidence="2 3">
    <name type="scientific">Tolypocladium paradoxum</name>
    <dbReference type="NCBI Taxonomy" id="94208"/>
    <lineage>
        <taxon>Eukaryota</taxon>
        <taxon>Fungi</taxon>
        <taxon>Dikarya</taxon>
        <taxon>Ascomycota</taxon>
        <taxon>Pezizomycotina</taxon>
        <taxon>Sordariomycetes</taxon>
        <taxon>Hypocreomycetidae</taxon>
        <taxon>Hypocreales</taxon>
        <taxon>Ophiocordycipitaceae</taxon>
        <taxon>Tolypocladium</taxon>
    </lineage>
</organism>
<feature type="non-terminal residue" evidence="2">
    <location>
        <position position="1"/>
    </location>
</feature>
<reference evidence="2 3" key="1">
    <citation type="submission" date="2018-01" db="EMBL/GenBank/DDBJ databases">
        <title>Harnessing the power of phylogenomics to disentangle the directionality and signatures of interkingdom host jumping in the parasitic fungal genus Tolypocladium.</title>
        <authorList>
            <person name="Quandt C.A."/>
            <person name="Patterson W."/>
            <person name="Spatafora J.W."/>
        </authorList>
    </citation>
    <scope>NUCLEOTIDE SEQUENCE [LARGE SCALE GENOMIC DNA]</scope>
    <source>
        <strain evidence="2 3">NRBC 100945</strain>
    </source>
</reference>
<keyword evidence="3" id="KW-1185">Reference proteome</keyword>
<comment type="caution">
    <text evidence="2">The sequence shown here is derived from an EMBL/GenBank/DDBJ whole genome shotgun (WGS) entry which is preliminary data.</text>
</comment>
<feature type="region of interest" description="Disordered" evidence="1">
    <location>
        <begin position="1"/>
        <end position="26"/>
    </location>
</feature>
<evidence type="ECO:0000313" key="2">
    <source>
        <dbReference type="EMBL" id="POR39781.1"/>
    </source>
</evidence>
<proteinExistence type="predicted"/>
<name>A0A2S4LBI0_9HYPO</name>
<evidence type="ECO:0000256" key="1">
    <source>
        <dbReference type="SAM" id="MobiDB-lite"/>
    </source>
</evidence>
<accession>A0A2S4LBI0</accession>
<evidence type="ECO:0000313" key="3">
    <source>
        <dbReference type="Proteomes" id="UP000237481"/>
    </source>
</evidence>
<gene>
    <name evidence="2" type="ORF">TPAR_00030</name>
</gene>
<sequence length="103" mass="11935">PAVPFRDSPNLERRPQPASAAARTTLRSPWKCSIASNRHHVHRQPTLQHHLQEELRHAGGSIRCRLCLRDGLQLRHEQDLGQLQPRPSMEGYPKQVRWRGRGR</sequence>
<protein>
    <submittedName>
        <fullName evidence="2">Uncharacterized protein</fullName>
    </submittedName>
</protein>
<dbReference type="Proteomes" id="UP000237481">
    <property type="component" value="Unassembled WGS sequence"/>
</dbReference>